<evidence type="ECO:0000313" key="1">
    <source>
        <dbReference type="EMBL" id="MDP5272816.1"/>
    </source>
</evidence>
<reference evidence="1 2" key="1">
    <citation type="submission" date="2023-08" db="EMBL/GenBank/DDBJ databases">
        <authorList>
            <person name="Park J.-S."/>
        </authorList>
    </citation>
    <scope>NUCLEOTIDE SEQUENCE [LARGE SCALE GENOMIC DNA]</scope>
    <source>
        <strain evidence="1 2">2205SS18-9</strain>
    </source>
</reference>
<keyword evidence="2" id="KW-1185">Reference proteome</keyword>
<sequence length="159" mass="17827">MGLFKETFMESDDFNTPQASFDTVPADAILLEQDDPTIILTVEVCVKHPHNTTIKLDSMIELFVQFSEDLSEKIFVVSYELLKNDVPIRRMLPETEFGVAGQLVIHKSFPNLTFIDSSPASGTNTYQIRLERESEFEVDVNQIAVLSGALNATVIQNQS</sequence>
<protein>
    <submittedName>
        <fullName evidence="1">Uncharacterized protein</fullName>
    </submittedName>
</protein>
<evidence type="ECO:0000313" key="2">
    <source>
        <dbReference type="Proteomes" id="UP001231941"/>
    </source>
</evidence>
<gene>
    <name evidence="1" type="ORF">Q5Y73_01715</name>
</gene>
<comment type="caution">
    <text evidence="1">The sequence shown here is derived from an EMBL/GenBank/DDBJ whole genome shotgun (WGS) entry which is preliminary data.</text>
</comment>
<dbReference type="EMBL" id="JAVAMP010000001">
    <property type="protein sequence ID" value="MDP5272816.1"/>
    <property type="molecule type" value="Genomic_DNA"/>
</dbReference>
<organism evidence="1 2">
    <name type="scientific">Chengkuizengella axinellae</name>
    <dbReference type="NCBI Taxonomy" id="3064388"/>
    <lineage>
        <taxon>Bacteria</taxon>
        <taxon>Bacillati</taxon>
        <taxon>Bacillota</taxon>
        <taxon>Bacilli</taxon>
        <taxon>Bacillales</taxon>
        <taxon>Paenibacillaceae</taxon>
        <taxon>Chengkuizengella</taxon>
    </lineage>
</organism>
<proteinExistence type="predicted"/>
<dbReference type="Proteomes" id="UP001231941">
    <property type="component" value="Unassembled WGS sequence"/>
</dbReference>
<accession>A0ABT9ITZ1</accession>
<dbReference type="RefSeq" id="WP_305990120.1">
    <property type="nucleotide sequence ID" value="NZ_JAVAMP010000001.1"/>
</dbReference>
<name>A0ABT9ITZ1_9BACL</name>